<dbReference type="Gene3D" id="3.30.450.20">
    <property type="entry name" value="PAS domain"/>
    <property type="match status" value="1"/>
</dbReference>
<proteinExistence type="predicted"/>
<dbReference type="EMBL" id="CP159289">
    <property type="protein sequence ID" value="XCH27026.1"/>
    <property type="molecule type" value="Genomic_DNA"/>
</dbReference>
<reference evidence="2" key="1">
    <citation type="submission" date="2024-06" db="EMBL/GenBank/DDBJ databases">
        <title>Sequencing and assembly of the genome of Dyadobacter sp. strain 676, a symbiont of Cyamopsis tetragonoloba.</title>
        <authorList>
            <person name="Guro P."/>
            <person name="Sazanova A."/>
            <person name="Kuznetsova I."/>
            <person name="Belimov A."/>
            <person name="Safronova V."/>
        </authorList>
    </citation>
    <scope>NUCLEOTIDE SEQUENCE</scope>
    <source>
        <strain evidence="2">676</strain>
    </source>
</reference>
<evidence type="ECO:0000313" key="2">
    <source>
        <dbReference type="EMBL" id="XCH27026.1"/>
    </source>
</evidence>
<accession>A0AAU8FU67</accession>
<evidence type="ECO:0000259" key="1">
    <source>
        <dbReference type="Pfam" id="PF08670"/>
    </source>
</evidence>
<organism evidence="2">
    <name type="scientific">Dyadobacter sp. 676</name>
    <dbReference type="NCBI Taxonomy" id="3088362"/>
    <lineage>
        <taxon>Bacteria</taxon>
        <taxon>Pseudomonadati</taxon>
        <taxon>Bacteroidota</taxon>
        <taxon>Cytophagia</taxon>
        <taxon>Cytophagales</taxon>
        <taxon>Spirosomataceae</taxon>
        <taxon>Dyadobacter</taxon>
    </lineage>
</organism>
<sequence>MAPVQNDISIRQISDCFHQLAGRPLYAPPGISDVYRWLHEEAPYAILAHNAEADPCFIYANNYALSCFKYSPDEILSVHSRLSASAQDRPQRAAMLEIVVRDGIVYNYSGPRVDKFGNSFMIYDGAVWQLRSAAGEIWGQAALFWTEKDRRPEWY</sequence>
<dbReference type="RefSeq" id="WP_353722289.1">
    <property type="nucleotide sequence ID" value="NZ_CP159289.1"/>
</dbReference>
<dbReference type="InterPro" id="IPR013978">
    <property type="entry name" value="MEKHLA"/>
</dbReference>
<dbReference type="Pfam" id="PF08670">
    <property type="entry name" value="MEKHLA"/>
    <property type="match status" value="1"/>
</dbReference>
<protein>
    <submittedName>
        <fullName evidence="2">MEKHLA domain-containing protein</fullName>
    </submittedName>
</protein>
<dbReference type="AlphaFoldDB" id="A0AAU8FU67"/>
<dbReference type="InterPro" id="IPR035965">
    <property type="entry name" value="PAS-like_dom_sf"/>
</dbReference>
<dbReference type="SUPFAM" id="SSF55785">
    <property type="entry name" value="PYP-like sensor domain (PAS domain)"/>
    <property type="match status" value="1"/>
</dbReference>
<gene>
    <name evidence="2" type="ORF">ABV298_11730</name>
</gene>
<name>A0AAU8FU67_9BACT</name>
<feature type="domain" description="MEKHLA" evidence="1">
    <location>
        <begin position="10"/>
        <end position="144"/>
    </location>
</feature>